<dbReference type="GO" id="GO:0055070">
    <property type="term" value="P:copper ion homeostasis"/>
    <property type="evidence" value="ECO:0007669"/>
    <property type="project" value="TreeGrafter"/>
</dbReference>
<dbReference type="PANTHER" id="PTHR43520">
    <property type="entry name" value="ATP7, ISOFORM B"/>
    <property type="match status" value="1"/>
</dbReference>
<dbReference type="Pfam" id="PF00122">
    <property type="entry name" value="E1-E2_ATPase"/>
    <property type="match status" value="1"/>
</dbReference>
<feature type="transmembrane region" description="Helical" evidence="14">
    <location>
        <begin position="216"/>
        <end position="236"/>
    </location>
</feature>
<reference evidence="16" key="1">
    <citation type="journal article" date="2020" name="mSystems">
        <title>Genome- and Community-Level Interaction Insights into Carbon Utilization and Element Cycling Functions of Hydrothermarchaeota in Hydrothermal Sediment.</title>
        <authorList>
            <person name="Zhou Z."/>
            <person name="Liu Y."/>
            <person name="Xu W."/>
            <person name="Pan J."/>
            <person name="Luo Z.H."/>
            <person name="Li M."/>
        </authorList>
    </citation>
    <scope>NUCLEOTIDE SEQUENCE [LARGE SCALE GENOMIC DNA]</scope>
    <source>
        <strain evidence="16">SpSt-1182</strain>
    </source>
</reference>
<dbReference type="FunFam" id="3.30.70.100:FF:000005">
    <property type="entry name" value="Copper-exporting P-type ATPase A"/>
    <property type="match status" value="1"/>
</dbReference>
<dbReference type="InterPro" id="IPR001757">
    <property type="entry name" value="P_typ_ATPase"/>
</dbReference>
<evidence type="ECO:0000313" key="16">
    <source>
        <dbReference type="EMBL" id="HDR00164.1"/>
    </source>
</evidence>
<dbReference type="InterPro" id="IPR036412">
    <property type="entry name" value="HAD-like_sf"/>
</dbReference>
<dbReference type="GO" id="GO:0140581">
    <property type="term" value="F:P-type monovalent copper transporter activity"/>
    <property type="evidence" value="ECO:0007669"/>
    <property type="project" value="UniProtKB-EC"/>
</dbReference>
<dbReference type="InterPro" id="IPR008250">
    <property type="entry name" value="ATPase_P-typ_transduc_dom_A_sf"/>
</dbReference>
<evidence type="ECO:0000256" key="12">
    <source>
        <dbReference type="ARBA" id="ARBA00023065"/>
    </source>
</evidence>
<evidence type="ECO:0000256" key="1">
    <source>
        <dbReference type="ARBA" id="ARBA00004651"/>
    </source>
</evidence>
<dbReference type="InterPro" id="IPR006121">
    <property type="entry name" value="HMA_dom"/>
</dbReference>
<evidence type="ECO:0000256" key="2">
    <source>
        <dbReference type="ARBA" id="ARBA00006024"/>
    </source>
</evidence>
<dbReference type="InterPro" id="IPR009078">
    <property type="entry name" value="Ferritin-like_SF"/>
</dbReference>
<evidence type="ECO:0000256" key="7">
    <source>
        <dbReference type="ARBA" id="ARBA00022723"/>
    </source>
</evidence>
<feature type="transmembrane region" description="Helical" evidence="14">
    <location>
        <begin position="158"/>
        <end position="177"/>
    </location>
</feature>
<dbReference type="EC" id="7.2.2.8" evidence="3"/>
<dbReference type="Pfam" id="PF00702">
    <property type="entry name" value="Hydrolase"/>
    <property type="match status" value="1"/>
</dbReference>
<evidence type="ECO:0000256" key="8">
    <source>
        <dbReference type="ARBA" id="ARBA00022741"/>
    </source>
</evidence>
<dbReference type="InterPro" id="IPR023298">
    <property type="entry name" value="ATPase_P-typ_TM_dom_sf"/>
</dbReference>
<dbReference type="GO" id="GO:0016887">
    <property type="term" value="F:ATP hydrolysis activity"/>
    <property type="evidence" value="ECO:0007669"/>
    <property type="project" value="InterPro"/>
</dbReference>
<keyword evidence="4" id="KW-0813">Transport</keyword>
<feature type="transmembrane region" description="Helical" evidence="14">
    <location>
        <begin position="242"/>
        <end position="262"/>
    </location>
</feature>
<dbReference type="PROSITE" id="PS00154">
    <property type="entry name" value="ATPASE_E1_E2"/>
    <property type="match status" value="1"/>
</dbReference>
<protein>
    <recommendedName>
        <fullName evidence="3">P-type Cu(+) transporter</fullName>
        <ecNumber evidence="3">7.2.2.8</ecNumber>
    </recommendedName>
</protein>
<dbReference type="Gene3D" id="2.70.150.10">
    <property type="entry name" value="Calcium-transporting ATPase, cytoplasmic transduction domain A"/>
    <property type="match status" value="1"/>
</dbReference>
<dbReference type="InterPro" id="IPR007029">
    <property type="entry name" value="YHS_dom"/>
</dbReference>
<dbReference type="Gene3D" id="3.40.50.1000">
    <property type="entry name" value="HAD superfamily/HAD-like"/>
    <property type="match status" value="1"/>
</dbReference>
<dbReference type="InterPro" id="IPR036163">
    <property type="entry name" value="HMA_dom_sf"/>
</dbReference>
<evidence type="ECO:0000256" key="11">
    <source>
        <dbReference type="ARBA" id="ARBA00022989"/>
    </source>
</evidence>
<dbReference type="Gene3D" id="3.40.1110.10">
    <property type="entry name" value="Calcium-transporting ATPase, cytoplasmic domain N"/>
    <property type="match status" value="1"/>
</dbReference>
<dbReference type="AlphaFoldDB" id="A0A7V0XFL1"/>
<dbReference type="PROSITE" id="PS50846">
    <property type="entry name" value="HMA_2"/>
    <property type="match status" value="1"/>
</dbReference>
<dbReference type="GO" id="GO:0005507">
    <property type="term" value="F:copper ion binding"/>
    <property type="evidence" value="ECO:0007669"/>
    <property type="project" value="TreeGrafter"/>
</dbReference>
<dbReference type="Pfam" id="PF04945">
    <property type="entry name" value="YHS"/>
    <property type="match status" value="1"/>
</dbReference>
<dbReference type="PANTHER" id="PTHR43520:SF8">
    <property type="entry name" value="P-TYPE CU(+) TRANSPORTER"/>
    <property type="match status" value="1"/>
</dbReference>
<comment type="subcellular location">
    <subcellularLocation>
        <location evidence="1">Cell membrane</location>
        <topology evidence="1">Multi-pass membrane protein</topology>
    </subcellularLocation>
</comment>
<dbReference type="SUPFAM" id="SSF56784">
    <property type="entry name" value="HAD-like"/>
    <property type="match status" value="1"/>
</dbReference>
<dbReference type="InterPro" id="IPR027256">
    <property type="entry name" value="P-typ_ATPase_IB"/>
</dbReference>
<dbReference type="SUPFAM" id="SSF47240">
    <property type="entry name" value="Ferritin-like"/>
    <property type="match status" value="1"/>
</dbReference>
<proteinExistence type="inferred from homology"/>
<feature type="non-terminal residue" evidence="16">
    <location>
        <position position="663"/>
    </location>
</feature>
<dbReference type="Gene3D" id="3.30.70.100">
    <property type="match status" value="1"/>
</dbReference>
<keyword evidence="11 14" id="KW-1133">Transmembrane helix</keyword>
<keyword evidence="5 14" id="KW-1003">Cell membrane</keyword>
<feature type="transmembrane region" description="Helical" evidence="14">
    <location>
        <begin position="439"/>
        <end position="464"/>
    </location>
</feature>
<keyword evidence="8 14" id="KW-0547">Nucleotide-binding</keyword>
<evidence type="ECO:0000256" key="10">
    <source>
        <dbReference type="ARBA" id="ARBA00022967"/>
    </source>
</evidence>
<keyword evidence="9 14" id="KW-0067">ATP-binding</keyword>
<evidence type="ECO:0000256" key="4">
    <source>
        <dbReference type="ARBA" id="ARBA00022448"/>
    </source>
</evidence>
<evidence type="ECO:0000256" key="5">
    <source>
        <dbReference type="ARBA" id="ARBA00022475"/>
    </source>
</evidence>
<dbReference type="InterPro" id="IPR018303">
    <property type="entry name" value="ATPase_P-typ_P_site"/>
</dbReference>
<keyword evidence="12" id="KW-0406">Ion transport</keyword>
<dbReference type="Gene3D" id="1.10.620.20">
    <property type="entry name" value="Ribonucleotide Reductase, subunit A"/>
    <property type="match status" value="1"/>
</dbReference>
<comment type="similarity">
    <text evidence="2 14">Belongs to the cation transport ATPase (P-type) (TC 3.A.3) family. Type IB subfamily.</text>
</comment>
<dbReference type="SUPFAM" id="SSF55008">
    <property type="entry name" value="HMA, heavy metal-associated domain"/>
    <property type="match status" value="1"/>
</dbReference>
<dbReference type="NCBIfam" id="TIGR01494">
    <property type="entry name" value="ATPase_P-type"/>
    <property type="match status" value="1"/>
</dbReference>
<evidence type="ECO:0000256" key="3">
    <source>
        <dbReference type="ARBA" id="ARBA00012517"/>
    </source>
</evidence>
<dbReference type="FunFam" id="2.70.150.10:FF:000020">
    <property type="entry name" value="Copper-exporting P-type ATPase A"/>
    <property type="match status" value="1"/>
</dbReference>
<dbReference type="SUPFAM" id="SSF81653">
    <property type="entry name" value="Calcium ATPase, transduction domain A"/>
    <property type="match status" value="1"/>
</dbReference>
<dbReference type="SUPFAM" id="SSF81665">
    <property type="entry name" value="Calcium ATPase, transmembrane domain M"/>
    <property type="match status" value="1"/>
</dbReference>
<dbReference type="Proteomes" id="UP000885672">
    <property type="component" value="Unassembled WGS sequence"/>
</dbReference>
<evidence type="ECO:0000256" key="13">
    <source>
        <dbReference type="ARBA" id="ARBA00023136"/>
    </source>
</evidence>
<evidence type="ECO:0000259" key="15">
    <source>
        <dbReference type="PROSITE" id="PS50846"/>
    </source>
</evidence>
<keyword evidence="7 14" id="KW-0479">Metal-binding</keyword>
<keyword evidence="10" id="KW-1278">Translocase</keyword>
<dbReference type="InterPro" id="IPR059000">
    <property type="entry name" value="ATPase_P-type_domA"/>
</dbReference>
<dbReference type="GO" id="GO:0005886">
    <property type="term" value="C:plasma membrane"/>
    <property type="evidence" value="ECO:0007669"/>
    <property type="project" value="UniProtKB-SubCell"/>
</dbReference>
<dbReference type="GO" id="GO:0043682">
    <property type="term" value="F:P-type divalent copper transporter activity"/>
    <property type="evidence" value="ECO:0007669"/>
    <property type="project" value="TreeGrafter"/>
</dbReference>
<evidence type="ECO:0000256" key="14">
    <source>
        <dbReference type="RuleBase" id="RU362081"/>
    </source>
</evidence>
<dbReference type="PRINTS" id="PR00943">
    <property type="entry name" value="CUATPASE"/>
</dbReference>
<organism evidence="16">
    <name type="scientific">candidate division WOR-3 bacterium</name>
    <dbReference type="NCBI Taxonomy" id="2052148"/>
    <lineage>
        <taxon>Bacteria</taxon>
        <taxon>Bacteria division WOR-3</taxon>
    </lineage>
</organism>
<feature type="domain" description="HMA" evidence="15">
    <location>
        <begin position="72"/>
        <end position="138"/>
    </location>
</feature>
<dbReference type="SMART" id="SM00746">
    <property type="entry name" value="TRASH"/>
    <property type="match status" value="1"/>
</dbReference>
<dbReference type="EMBL" id="DSBX01000297">
    <property type="protein sequence ID" value="HDR00164.1"/>
    <property type="molecule type" value="Genomic_DNA"/>
</dbReference>
<keyword evidence="6 14" id="KW-0812">Transmembrane</keyword>
<dbReference type="SUPFAM" id="SSF81660">
    <property type="entry name" value="Metal cation-transporting ATPase, ATP-binding domain N"/>
    <property type="match status" value="1"/>
</dbReference>
<evidence type="ECO:0000256" key="6">
    <source>
        <dbReference type="ARBA" id="ARBA00022692"/>
    </source>
</evidence>
<dbReference type="InterPro" id="IPR023214">
    <property type="entry name" value="HAD_sf"/>
</dbReference>
<sequence length="663" mass="69200">MPAENPAVHVDPVCKMKVVRGREAATSDYKGTRYYFCNPNCKVRFDKEPERFLASEPSSEPVADEGRLSHTETTVLSIGGMSCAACAVSIEKALNRLPGVKDTTLNFAAERAVVEYAPGVSSRADLERAVREVGYDVLSGEPGGEGQEDEDRAARARLVWVWVLVGPVMALMGLHMAGVHVRYMEWIEVGLGAAAVFGPGFRTLRMALGSLRSGAASMDVLITLGTLAALGSGVAVLAGVPVASFAGIAGMIMAFHLTGRYIEARARGKASDAIRRLIALGAKTARVERGGVEVELPVSRVGVGDVMVVRPGEKFPTDGRVIAGQTTVDESMATGEPVPVRRGPGDEVIGATVNQQGLVRVEATRIGRDTFLAQVIALVERAQGTKVPIQQFADAITAKFVPVVLAVAVLTFFGWLAFADRLRPVLEWSAGLLPWVNPALPALSLAFYAGIAVLVIACPCALGLATPTALIVGSGLGAERGILFRSGEAVQTLKDVRAVVFDKTGTITRGRPEVTDILPAPGADGEVLLATAASLGQGSEHPLAAAVVESARAAGLTLDRPDEFEAVPGQGARGRVKGGRVVIGQAEFLAGEGVRPAASAEAVARLREQARTVLYVAAGGRFLGVLAVADAVKEDSARAIAELKELGIVPVMLTGDSAETAAA</sequence>
<dbReference type="InterPro" id="IPR023299">
    <property type="entry name" value="ATPase_P-typ_cyto_dom_N"/>
</dbReference>
<dbReference type="CDD" id="cd00371">
    <property type="entry name" value="HMA"/>
    <property type="match status" value="1"/>
</dbReference>
<name>A0A7V0XFL1_UNCW3</name>
<dbReference type="InterPro" id="IPR012348">
    <property type="entry name" value="RNR-like"/>
</dbReference>
<dbReference type="GO" id="GO:0005524">
    <property type="term" value="F:ATP binding"/>
    <property type="evidence" value="ECO:0007669"/>
    <property type="project" value="UniProtKB-UniRule"/>
</dbReference>
<gene>
    <name evidence="16" type="ORF">ENN51_07780</name>
</gene>
<dbReference type="InterPro" id="IPR011017">
    <property type="entry name" value="TRASH_dom"/>
</dbReference>
<keyword evidence="13 14" id="KW-0472">Membrane</keyword>
<evidence type="ECO:0000256" key="9">
    <source>
        <dbReference type="ARBA" id="ARBA00022840"/>
    </source>
</evidence>
<comment type="caution">
    <text evidence="16">The sequence shown here is derived from an EMBL/GenBank/DDBJ whole genome shotgun (WGS) entry which is preliminary data.</text>
</comment>
<dbReference type="Pfam" id="PF00403">
    <property type="entry name" value="HMA"/>
    <property type="match status" value="1"/>
</dbReference>
<accession>A0A7V0XFL1</accession>
<feature type="transmembrane region" description="Helical" evidence="14">
    <location>
        <begin position="400"/>
        <end position="419"/>
    </location>
</feature>
<dbReference type="NCBIfam" id="TIGR01525">
    <property type="entry name" value="ATPase-IB_hvy"/>
    <property type="match status" value="1"/>
</dbReference>
<dbReference type="PRINTS" id="PR00119">
    <property type="entry name" value="CATATPASE"/>
</dbReference>
<dbReference type="GO" id="GO:0016491">
    <property type="term" value="F:oxidoreductase activity"/>
    <property type="evidence" value="ECO:0007669"/>
    <property type="project" value="InterPro"/>
</dbReference>
<feature type="transmembrane region" description="Helical" evidence="14">
    <location>
        <begin position="183"/>
        <end position="204"/>
    </location>
</feature>